<feature type="compositionally biased region" description="Acidic residues" evidence="12">
    <location>
        <begin position="1"/>
        <end position="14"/>
    </location>
</feature>
<dbReference type="CDD" id="cd15777">
    <property type="entry name" value="CRBN_C_like"/>
    <property type="match status" value="1"/>
</dbReference>
<comment type="similarity">
    <text evidence="3">Belongs to the CRBN family.</text>
</comment>
<dbReference type="UniPathway" id="UPA00143"/>
<dbReference type="OrthoDB" id="267517at2759"/>
<dbReference type="AlphaFoldDB" id="A0A6S7IKT8"/>
<evidence type="ECO:0000256" key="5">
    <source>
        <dbReference type="ARBA" id="ARBA00022723"/>
    </source>
</evidence>
<dbReference type="PANTHER" id="PTHR46732">
    <property type="entry name" value="ATP-DEPENDENT PROTEASE LA (LON) DOMAIN PROTEIN"/>
    <property type="match status" value="1"/>
</dbReference>
<feature type="domain" description="CULT" evidence="14">
    <location>
        <begin position="327"/>
        <end position="434"/>
    </location>
</feature>
<dbReference type="SMART" id="SM00464">
    <property type="entry name" value="LON"/>
    <property type="match status" value="1"/>
</dbReference>
<dbReference type="PROSITE" id="PS51788">
    <property type="entry name" value="CULT"/>
    <property type="match status" value="1"/>
</dbReference>
<proteinExistence type="inferred from homology"/>
<evidence type="ECO:0000259" key="14">
    <source>
        <dbReference type="PROSITE" id="PS51788"/>
    </source>
</evidence>
<keyword evidence="6" id="KW-0833">Ubl conjugation pathway</keyword>
<evidence type="ECO:0000313" key="16">
    <source>
        <dbReference type="Proteomes" id="UP001152795"/>
    </source>
</evidence>
<dbReference type="Gene3D" id="2.170.150.20">
    <property type="entry name" value="Peptide methionine sulfoxide reductase"/>
    <property type="match status" value="1"/>
</dbReference>
<dbReference type="InterPro" id="IPR003111">
    <property type="entry name" value="Lon_prtase_N"/>
</dbReference>
<dbReference type="InterPro" id="IPR034750">
    <property type="entry name" value="CULT"/>
</dbReference>
<dbReference type="FunFam" id="2.170.150.20:FF:000005">
    <property type="entry name" value="Blast:Protein cereblon homolog"/>
    <property type="match status" value="1"/>
</dbReference>
<evidence type="ECO:0000256" key="12">
    <source>
        <dbReference type="SAM" id="MobiDB-lite"/>
    </source>
</evidence>
<comment type="caution">
    <text evidence="15">The sequence shown here is derived from an EMBL/GenBank/DDBJ whole genome shotgun (WGS) entry which is preliminary data.</text>
</comment>
<dbReference type="PANTHER" id="PTHR46732:SF8">
    <property type="entry name" value="ATP-DEPENDENT PROTEASE LA (LON) DOMAIN PROTEIN"/>
    <property type="match status" value="1"/>
</dbReference>
<dbReference type="GO" id="GO:0005634">
    <property type="term" value="C:nucleus"/>
    <property type="evidence" value="ECO:0007669"/>
    <property type="project" value="UniProtKB-SubCell"/>
</dbReference>
<evidence type="ECO:0000256" key="8">
    <source>
        <dbReference type="ARBA" id="ARBA00023242"/>
    </source>
</evidence>
<evidence type="ECO:0000259" key="13">
    <source>
        <dbReference type="PROSITE" id="PS51787"/>
    </source>
</evidence>
<dbReference type="SUPFAM" id="SSF88697">
    <property type="entry name" value="PUA domain-like"/>
    <property type="match status" value="1"/>
</dbReference>
<reference evidence="15" key="1">
    <citation type="submission" date="2020-04" db="EMBL/GenBank/DDBJ databases">
        <authorList>
            <person name="Alioto T."/>
            <person name="Alioto T."/>
            <person name="Gomez Garrido J."/>
        </authorList>
    </citation>
    <scope>NUCLEOTIDE SEQUENCE</scope>
    <source>
        <strain evidence="15">A484AB</strain>
    </source>
</reference>
<dbReference type="Gene3D" id="2.30.130.40">
    <property type="entry name" value="LON domain-like"/>
    <property type="match status" value="1"/>
</dbReference>
<dbReference type="Pfam" id="PF03226">
    <property type="entry name" value="Yippee-Mis18"/>
    <property type="match status" value="1"/>
</dbReference>
<evidence type="ECO:0000256" key="11">
    <source>
        <dbReference type="ARBA" id="ARBA00046796"/>
    </source>
</evidence>
<evidence type="ECO:0000256" key="7">
    <source>
        <dbReference type="ARBA" id="ARBA00022833"/>
    </source>
</evidence>
<evidence type="ECO:0000256" key="4">
    <source>
        <dbReference type="ARBA" id="ARBA00014394"/>
    </source>
</evidence>
<feature type="domain" description="Lon N-terminal" evidence="13">
    <location>
        <begin position="91"/>
        <end position="328"/>
    </location>
</feature>
<gene>
    <name evidence="15" type="ORF">PACLA_8A050999</name>
</gene>
<evidence type="ECO:0000256" key="9">
    <source>
        <dbReference type="ARBA" id="ARBA00030079"/>
    </source>
</evidence>
<evidence type="ECO:0000256" key="6">
    <source>
        <dbReference type="ARBA" id="ARBA00022786"/>
    </source>
</evidence>
<dbReference type="GO" id="GO:0016567">
    <property type="term" value="P:protein ubiquitination"/>
    <property type="evidence" value="ECO:0007669"/>
    <property type="project" value="UniProtKB-UniPathway"/>
</dbReference>
<dbReference type="Gene3D" id="1.20.58.1480">
    <property type="match status" value="1"/>
</dbReference>
<keyword evidence="7" id="KW-0862">Zinc</keyword>
<keyword evidence="16" id="KW-1185">Reference proteome</keyword>
<protein>
    <recommendedName>
        <fullName evidence="4">Protein cereblon</fullName>
    </recommendedName>
    <alternativeName>
        <fullName evidence="9">Protein ohgata</fullName>
    </alternativeName>
</protein>
<accession>A0A6S7IKT8</accession>
<evidence type="ECO:0000256" key="10">
    <source>
        <dbReference type="ARBA" id="ARBA00046075"/>
    </source>
</evidence>
<comment type="subunit">
    <text evidence="11">Likely a component of a DCX (DDB1-CUL4-X-box) protein ligase complex. May interact with pic/DDB1.</text>
</comment>
<comment type="pathway">
    <text evidence="2">Protein modification; protein ubiquitination.</text>
</comment>
<dbReference type="Pfam" id="PF02190">
    <property type="entry name" value="LON_substr_bdg"/>
    <property type="match status" value="1"/>
</dbReference>
<keyword evidence="8" id="KW-0539">Nucleus</keyword>
<name>A0A6S7IKT8_PARCT</name>
<evidence type="ECO:0000256" key="3">
    <source>
        <dbReference type="ARBA" id="ARBA00005293"/>
    </source>
</evidence>
<dbReference type="Proteomes" id="UP001152795">
    <property type="component" value="Unassembled WGS sequence"/>
</dbReference>
<evidence type="ECO:0000256" key="1">
    <source>
        <dbReference type="ARBA" id="ARBA00004123"/>
    </source>
</evidence>
<dbReference type="InterPro" id="IPR046336">
    <property type="entry name" value="Lon_prtase_N_sf"/>
</dbReference>
<organism evidence="15 16">
    <name type="scientific">Paramuricea clavata</name>
    <name type="common">Red gorgonian</name>
    <name type="synonym">Violescent sea-whip</name>
    <dbReference type="NCBI Taxonomy" id="317549"/>
    <lineage>
        <taxon>Eukaryota</taxon>
        <taxon>Metazoa</taxon>
        <taxon>Cnidaria</taxon>
        <taxon>Anthozoa</taxon>
        <taxon>Octocorallia</taxon>
        <taxon>Malacalcyonacea</taxon>
        <taxon>Plexauridae</taxon>
        <taxon>Paramuricea</taxon>
    </lineage>
</organism>
<dbReference type="GO" id="GO:0046872">
    <property type="term" value="F:metal ion binding"/>
    <property type="evidence" value="ECO:0007669"/>
    <property type="project" value="UniProtKB-KW"/>
</dbReference>
<dbReference type="PROSITE" id="PS51787">
    <property type="entry name" value="LON_N"/>
    <property type="match status" value="1"/>
</dbReference>
<dbReference type="EMBL" id="CACRXK020009442">
    <property type="protein sequence ID" value="CAB4017200.1"/>
    <property type="molecule type" value="Genomic_DNA"/>
</dbReference>
<dbReference type="InterPro" id="IPR015947">
    <property type="entry name" value="PUA-like_sf"/>
</dbReference>
<keyword evidence="5" id="KW-0479">Metal-binding</keyword>
<dbReference type="InterPro" id="IPR004910">
    <property type="entry name" value="Yippee/Mis18/Cereblon"/>
</dbReference>
<evidence type="ECO:0000313" key="15">
    <source>
        <dbReference type="EMBL" id="CAB4017200.1"/>
    </source>
</evidence>
<comment type="subcellular location">
    <subcellularLocation>
        <location evidence="1">Nucleus</location>
    </subcellularLocation>
</comment>
<evidence type="ECO:0000256" key="2">
    <source>
        <dbReference type="ARBA" id="ARBA00004906"/>
    </source>
</evidence>
<sequence>MAEDMEEDGYDGLIEDLHSDSSGDDYIDVQQELSLHDHDGDSDNDEDEIIDGEKETIIFDQSLPSSHTYLGEEMDEVTGRTVMEDENVVSIPLLSLPNLLLVPGQTLPMHIFNPQLVAMMKNLLDKDNTFGVVTNSRGLLVNSEDDIKRITGTTCEIYSVREENQAGISTISIKTMARKRFQVLSLRTQLDGTRIGTVRILPDVLVPAYPRNALAECVRSSRLVTNHLQASRKLKECSRRKVVPSCSAWSSWVYELYNPYLLVAKIKRELKSWNNNLKTDMLPTEATEFSYWVTHNLPLDNDRRDSLLKMDCPIQRLQKQLEIMQKYGIMICDDCRTTIADKKDLFSMSLTGLMGAYVNPGGYVHETVTFHKAKGLRLRGPPSTEHSWFPGYAWTIAECEHCGNHMGWKFTAVNKKLVPHKFWGLTRASLRPSLKQDEDETLYVEK</sequence>
<comment type="function">
    <text evidence="10">Substrate recognition component of a DCX (DDB1-CUL4-X-box) E3 protein ligase complex that mediates the ubiquitination and subsequent proteasomal degradation of target proteins. Has an essential role in mediating growth by negatively regulating insulin signaling. It also has a role in maintaining presynaptic function in the neuromuscular junction synapses of third-instar larvae.</text>
</comment>
<feature type="region of interest" description="Disordered" evidence="12">
    <location>
        <begin position="1"/>
        <end position="46"/>
    </location>
</feature>